<accession>A0A6I4SSP4</accession>
<organism evidence="1 2">
    <name type="scientific">Croceibacterium salegens</name>
    <dbReference type="NCBI Taxonomy" id="1737568"/>
    <lineage>
        <taxon>Bacteria</taxon>
        <taxon>Pseudomonadati</taxon>
        <taxon>Pseudomonadota</taxon>
        <taxon>Alphaproteobacteria</taxon>
        <taxon>Sphingomonadales</taxon>
        <taxon>Erythrobacteraceae</taxon>
        <taxon>Croceibacterium</taxon>
    </lineage>
</organism>
<gene>
    <name evidence="1" type="ORF">GRI89_05035</name>
</gene>
<evidence type="ECO:0000313" key="2">
    <source>
        <dbReference type="Proteomes" id="UP000433652"/>
    </source>
</evidence>
<dbReference type="EMBL" id="WTYM01000030">
    <property type="protein sequence ID" value="MXO58903.1"/>
    <property type="molecule type" value="Genomic_DNA"/>
</dbReference>
<comment type="caution">
    <text evidence="1">The sequence shown here is derived from an EMBL/GenBank/DDBJ whole genome shotgun (WGS) entry which is preliminary data.</text>
</comment>
<sequence>MADIANFLGISNEACLLQPTVAGLPSTSNSSFASESLRKAERMGGFDQQLMSVIAGDASAQLGYRTDDLSQWPLSKLASWVPIWTDVG</sequence>
<keyword evidence="2" id="KW-1185">Reference proteome</keyword>
<protein>
    <submittedName>
        <fullName evidence="1">Uncharacterized protein</fullName>
    </submittedName>
</protein>
<name>A0A6I4SSP4_9SPHN</name>
<dbReference type="Proteomes" id="UP000433652">
    <property type="component" value="Unassembled WGS sequence"/>
</dbReference>
<proteinExistence type="predicted"/>
<reference evidence="1 2" key="1">
    <citation type="submission" date="2019-12" db="EMBL/GenBank/DDBJ databases">
        <title>Genomic-based taxomic classification of the family Erythrobacteraceae.</title>
        <authorList>
            <person name="Xu L."/>
        </authorList>
    </citation>
    <scope>NUCLEOTIDE SEQUENCE [LARGE SCALE GENOMIC DNA]</scope>
    <source>
        <strain evidence="1 2">MCCC 1K01500</strain>
    </source>
</reference>
<evidence type="ECO:0000313" key="1">
    <source>
        <dbReference type="EMBL" id="MXO58903.1"/>
    </source>
</evidence>
<dbReference type="AlphaFoldDB" id="A0A6I4SSP4"/>